<reference evidence="1" key="1">
    <citation type="submission" date="2022-06" db="EMBL/GenBank/DDBJ databases">
        <title>Antifungal cultures and metabolites of lactic acid bacteria for use in dairy fermentations.</title>
        <authorList>
            <person name="Zhao Z."/>
            <person name="Gaenzle M."/>
        </authorList>
    </citation>
    <scope>NUCLEOTIDE SEQUENCE</scope>
    <source>
        <strain evidence="1">FUA3126</strain>
    </source>
</reference>
<dbReference type="RefSeq" id="WP_225439129.1">
    <property type="nucleotide sequence ID" value="NZ_JAIWJF010000001.1"/>
</dbReference>
<gene>
    <name evidence="1" type="ORF">NNA32_07110</name>
</gene>
<dbReference type="EMBL" id="JANDJP010000008">
    <property type="protein sequence ID" value="MDF9914017.1"/>
    <property type="molecule type" value="Genomic_DNA"/>
</dbReference>
<keyword evidence="2" id="KW-1185">Reference proteome</keyword>
<accession>A0ABT6DA69</accession>
<organism evidence="1 2">
    <name type="scientific">Furfurilactobacillus milii</name>
    <dbReference type="NCBI Taxonomy" id="2888272"/>
    <lineage>
        <taxon>Bacteria</taxon>
        <taxon>Bacillati</taxon>
        <taxon>Bacillota</taxon>
        <taxon>Bacilli</taxon>
        <taxon>Lactobacillales</taxon>
        <taxon>Lactobacillaceae</taxon>
        <taxon>Furfurilactobacillus</taxon>
    </lineage>
</organism>
<sequence>METFREIFFSTIHNFLNHKIIRPYFYCLFNIEYHGVSMEDVSGKYRGYNLKRINDSGLLHVSQFSERAKWVLFQKSGESKKTKSNRKVITDLITDNIGKVYIDEAQDIDKDMSIVLKILDSLGVEIYLTGDLNQDLSSRGGLAGLCEERKYEVNHENHRCPENHVKLANVFLSTEFEQSALSTSIGSLNYCLEPEIRDVANLVSKYQLTYVNKSNLRFRKAKKNEDNLETILQSILESALCVSKKDKESKRIFDDSVYNYVYRTKIEKRLNSSNLIQYVDGILKTFDIKNDRRTFARLREALKKYENSVMTDGIEVSTIMGIKGDEADDCLFIMSTDLFSYLSQESSAANKMKCALYVGLTRARKNLTLLLTTEVTKKYSATAISDIMKKLGIQKLPIN</sequence>
<dbReference type="InterPro" id="IPR027417">
    <property type="entry name" value="P-loop_NTPase"/>
</dbReference>
<evidence type="ECO:0000313" key="2">
    <source>
        <dbReference type="Proteomes" id="UP001152867"/>
    </source>
</evidence>
<dbReference type="Gene3D" id="3.40.50.300">
    <property type="entry name" value="P-loop containing nucleotide triphosphate hydrolases"/>
    <property type="match status" value="1"/>
</dbReference>
<evidence type="ECO:0008006" key="3">
    <source>
        <dbReference type="Google" id="ProtNLM"/>
    </source>
</evidence>
<name>A0ABT6DA69_9LACO</name>
<comment type="caution">
    <text evidence="1">The sequence shown here is derived from an EMBL/GenBank/DDBJ whole genome shotgun (WGS) entry which is preliminary data.</text>
</comment>
<dbReference type="SUPFAM" id="SSF52540">
    <property type="entry name" value="P-loop containing nucleoside triphosphate hydrolases"/>
    <property type="match status" value="1"/>
</dbReference>
<dbReference type="Proteomes" id="UP001152867">
    <property type="component" value="Unassembled WGS sequence"/>
</dbReference>
<proteinExistence type="predicted"/>
<protein>
    <recommendedName>
        <fullName evidence="3">DNA helicase</fullName>
    </recommendedName>
</protein>
<evidence type="ECO:0000313" key="1">
    <source>
        <dbReference type="EMBL" id="MDF9914017.1"/>
    </source>
</evidence>